<dbReference type="PANTHER" id="PTHR15598">
    <property type="entry name" value="ENHANCER OF MRNA-DECAPPING PROTEIN 4"/>
    <property type="match status" value="1"/>
</dbReference>
<organism evidence="5">
    <name type="scientific">Sesamum radiatum</name>
    <name type="common">Black benniseed</name>
    <dbReference type="NCBI Taxonomy" id="300843"/>
    <lineage>
        <taxon>Eukaryota</taxon>
        <taxon>Viridiplantae</taxon>
        <taxon>Streptophyta</taxon>
        <taxon>Embryophyta</taxon>
        <taxon>Tracheophyta</taxon>
        <taxon>Spermatophyta</taxon>
        <taxon>Magnoliopsida</taxon>
        <taxon>eudicotyledons</taxon>
        <taxon>Gunneridae</taxon>
        <taxon>Pentapetalae</taxon>
        <taxon>asterids</taxon>
        <taxon>lamiids</taxon>
        <taxon>Lamiales</taxon>
        <taxon>Pedaliaceae</taxon>
        <taxon>Sesamum</taxon>
    </lineage>
</organism>
<dbReference type="PANTHER" id="PTHR15598:SF5">
    <property type="entry name" value="ENHANCER OF MRNA-DECAPPING PROTEIN 4"/>
    <property type="match status" value="1"/>
</dbReference>
<keyword evidence="4" id="KW-0677">Repeat</keyword>
<evidence type="ECO:0000256" key="1">
    <source>
        <dbReference type="ARBA" id="ARBA00004496"/>
    </source>
</evidence>
<name>A0AAW2U9G4_SESRA</name>
<evidence type="ECO:0000313" key="5">
    <source>
        <dbReference type="EMBL" id="KAL0413208.1"/>
    </source>
</evidence>
<keyword evidence="3" id="KW-0853">WD repeat</keyword>
<evidence type="ECO:0000256" key="4">
    <source>
        <dbReference type="ARBA" id="ARBA00022737"/>
    </source>
</evidence>
<reference evidence="5" key="1">
    <citation type="submission" date="2020-06" db="EMBL/GenBank/DDBJ databases">
        <authorList>
            <person name="Li T."/>
            <person name="Hu X."/>
            <person name="Zhang T."/>
            <person name="Song X."/>
            <person name="Zhang H."/>
            <person name="Dai N."/>
            <person name="Sheng W."/>
            <person name="Hou X."/>
            <person name="Wei L."/>
        </authorList>
    </citation>
    <scope>NUCLEOTIDE SEQUENCE</scope>
    <source>
        <strain evidence="5">G02</strain>
        <tissue evidence="5">Leaf</tissue>
    </source>
</reference>
<dbReference type="AlphaFoldDB" id="A0AAW2U9G4"/>
<evidence type="ECO:0000256" key="3">
    <source>
        <dbReference type="ARBA" id="ARBA00022574"/>
    </source>
</evidence>
<proteinExistence type="predicted"/>
<protein>
    <submittedName>
        <fullName evidence="5">Enhancer of decapping protein 4</fullName>
    </submittedName>
</protein>
<dbReference type="EMBL" id="JACGWJ010000006">
    <property type="protein sequence ID" value="KAL0413208.1"/>
    <property type="molecule type" value="Genomic_DNA"/>
</dbReference>
<feature type="non-terminal residue" evidence="5">
    <location>
        <position position="103"/>
    </location>
</feature>
<keyword evidence="2" id="KW-0963">Cytoplasm</keyword>
<comment type="subcellular location">
    <subcellularLocation>
        <location evidence="1">Cytoplasm</location>
    </subcellularLocation>
</comment>
<accession>A0AAW2U9G4</accession>
<reference evidence="5" key="2">
    <citation type="journal article" date="2024" name="Plant">
        <title>Genomic evolution and insights into agronomic trait innovations of Sesamum species.</title>
        <authorList>
            <person name="Miao H."/>
            <person name="Wang L."/>
            <person name="Qu L."/>
            <person name="Liu H."/>
            <person name="Sun Y."/>
            <person name="Le M."/>
            <person name="Wang Q."/>
            <person name="Wei S."/>
            <person name="Zheng Y."/>
            <person name="Lin W."/>
            <person name="Duan Y."/>
            <person name="Cao H."/>
            <person name="Xiong S."/>
            <person name="Wang X."/>
            <person name="Wei L."/>
            <person name="Li C."/>
            <person name="Ma Q."/>
            <person name="Ju M."/>
            <person name="Zhao R."/>
            <person name="Li G."/>
            <person name="Mu C."/>
            <person name="Tian Q."/>
            <person name="Mei H."/>
            <person name="Zhang T."/>
            <person name="Gao T."/>
            <person name="Zhang H."/>
        </authorList>
    </citation>
    <scope>NUCLEOTIDE SEQUENCE</scope>
    <source>
        <strain evidence="5">G02</strain>
    </source>
</reference>
<dbReference type="InterPro" id="IPR045152">
    <property type="entry name" value="EDC4-like"/>
</dbReference>
<dbReference type="GO" id="GO:0031087">
    <property type="term" value="P:deadenylation-independent decapping of nuclear-transcribed mRNA"/>
    <property type="evidence" value="ECO:0007669"/>
    <property type="project" value="InterPro"/>
</dbReference>
<comment type="caution">
    <text evidence="5">The sequence shown here is derived from an EMBL/GenBank/DDBJ whole genome shotgun (WGS) entry which is preliminary data.</text>
</comment>
<evidence type="ECO:0000256" key="2">
    <source>
        <dbReference type="ARBA" id="ARBA00022490"/>
    </source>
</evidence>
<sequence>MVPLCTPAEATEAVNQLEKSVNSKLEATVARQIQAQFQTSGKQALQETLKSSLETSVVPAFEMSCRAMFVQVDATYQKGMVEHTTTAQQQFEASLSPLAITLR</sequence>
<dbReference type="GO" id="GO:0000932">
    <property type="term" value="C:P-body"/>
    <property type="evidence" value="ECO:0007669"/>
    <property type="project" value="TreeGrafter"/>
</dbReference>
<gene>
    <name evidence="5" type="ORF">Sradi_1522500</name>
</gene>